<comment type="caution">
    <text evidence="6">The sequence shown here is derived from an EMBL/GenBank/DDBJ whole genome shotgun (WGS) entry which is preliminary data.</text>
</comment>
<dbReference type="PROSITE" id="PS50932">
    <property type="entry name" value="HTH_LACI_2"/>
    <property type="match status" value="1"/>
</dbReference>
<dbReference type="InterPro" id="IPR046335">
    <property type="entry name" value="LacI/GalR-like_sensor"/>
</dbReference>
<dbReference type="STRING" id="1123501.Wenmar_00803"/>
<sequence>MMDVAARAGVSQATVSLVLNGSPGARLSDATKSRVRAAAEAVGYRLTRRPAARQPVAEKLIGFIADELSTDPWMPLAFDGAREKALEYGVTMTLVSRQGEDDREDSVYEPLTRLPLHGLIFGTTLTRRVDPPKLLFDVPSVLVNCYDTRRRLPSVLPGDLLGGRAATQRLIAAGRRRVGLINGQSGIDASRDRLRGYRQALSSADIAFDPALVWPGNWEPTAGYEGTMAMMALEDPPDGIFCANDVMALGCYDALKELGLRIPQDIAVVGFDDREIAQFMRPPLTTFLLPHYEMGATAVQMLLDRAGGLTDLDQIKIECTLVERESG</sequence>
<dbReference type="Proteomes" id="UP000035100">
    <property type="component" value="Unassembled WGS sequence"/>
</dbReference>
<keyword evidence="2" id="KW-0805">Transcription regulation</keyword>
<dbReference type="GO" id="GO:0000976">
    <property type="term" value="F:transcription cis-regulatory region binding"/>
    <property type="evidence" value="ECO:0007669"/>
    <property type="project" value="TreeGrafter"/>
</dbReference>
<keyword evidence="3" id="KW-0238">DNA-binding</keyword>
<reference evidence="6 7" key="1">
    <citation type="submission" date="2013-01" db="EMBL/GenBank/DDBJ databases">
        <authorList>
            <person name="Fiebig A."/>
            <person name="Goeker M."/>
            <person name="Klenk H.-P.P."/>
        </authorList>
    </citation>
    <scope>NUCLEOTIDE SEQUENCE [LARGE SCALE GENOMIC DNA]</scope>
    <source>
        <strain evidence="6 7">DSM 24838</strain>
    </source>
</reference>
<dbReference type="PANTHER" id="PTHR30146">
    <property type="entry name" value="LACI-RELATED TRANSCRIPTIONAL REPRESSOR"/>
    <property type="match status" value="1"/>
</dbReference>
<dbReference type="PANTHER" id="PTHR30146:SF148">
    <property type="entry name" value="HTH-TYPE TRANSCRIPTIONAL REPRESSOR PURR-RELATED"/>
    <property type="match status" value="1"/>
</dbReference>
<proteinExistence type="predicted"/>
<dbReference type="eggNOG" id="COG1609">
    <property type="taxonomic scope" value="Bacteria"/>
</dbReference>
<evidence type="ECO:0000256" key="1">
    <source>
        <dbReference type="ARBA" id="ARBA00022491"/>
    </source>
</evidence>
<name>A0A0D0QDL4_9RHOB</name>
<dbReference type="InterPro" id="IPR010982">
    <property type="entry name" value="Lambda_DNA-bd_dom_sf"/>
</dbReference>
<feature type="domain" description="HTH lacI-type" evidence="5">
    <location>
        <begin position="1"/>
        <end position="57"/>
    </location>
</feature>
<dbReference type="GO" id="GO:0003700">
    <property type="term" value="F:DNA-binding transcription factor activity"/>
    <property type="evidence" value="ECO:0007669"/>
    <property type="project" value="TreeGrafter"/>
</dbReference>
<dbReference type="PROSITE" id="PS00356">
    <property type="entry name" value="HTH_LACI_1"/>
    <property type="match status" value="1"/>
</dbReference>
<dbReference type="SMART" id="SM00354">
    <property type="entry name" value="HTH_LACI"/>
    <property type="match status" value="1"/>
</dbReference>
<dbReference type="InterPro" id="IPR000843">
    <property type="entry name" value="HTH_LacI"/>
</dbReference>
<dbReference type="SUPFAM" id="SSF53822">
    <property type="entry name" value="Periplasmic binding protein-like I"/>
    <property type="match status" value="1"/>
</dbReference>
<dbReference type="CDD" id="cd06288">
    <property type="entry name" value="PBP1_sucrose_transcription_regulator"/>
    <property type="match status" value="1"/>
</dbReference>
<accession>A0A0D0QDL4</accession>
<dbReference type="Gene3D" id="1.10.260.40">
    <property type="entry name" value="lambda repressor-like DNA-binding domains"/>
    <property type="match status" value="1"/>
</dbReference>
<dbReference type="SUPFAM" id="SSF47413">
    <property type="entry name" value="lambda repressor-like DNA-binding domains"/>
    <property type="match status" value="1"/>
</dbReference>
<evidence type="ECO:0000256" key="3">
    <source>
        <dbReference type="ARBA" id="ARBA00023125"/>
    </source>
</evidence>
<dbReference type="AlphaFoldDB" id="A0A0D0QDL4"/>
<keyword evidence="1" id="KW-0678">Repressor</keyword>
<evidence type="ECO:0000259" key="5">
    <source>
        <dbReference type="PROSITE" id="PS50932"/>
    </source>
</evidence>
<gene>
    <name evidence="6" type="ORF">Wenmar_00803</name>
</gene>
<keyword evidence="7" id="KW-1185">Reference proteome</keyword>
<dbReference type="PATRIC" id="fig|1123501.6.peg.868"/>
<dbReference type="InterPro" id="IPR028082">
    <property type="entry name" value="Peripla_BP_I"/>
</dbReference>
<evidence type="ECO:0000313" key="6">
    <source>
        <dbReference type="EMBL" id="KIQ70427.1"/>
    </source>
</evidence>
<dbReference type="EMBL" id="AONG01000005">
    <property type="protein sequence ID" value="KIQ70427.1"/>
    <property type="molecule type" value="Genomic_DNA"/>
</dbReference>
<evidence type="ECO:0000313" key="7">
    <source>
        <dbReference type="Proteomes" id="UP000035100"/>
    </source>
</evidence>
<protein>
    <submittedName>
        <fullName evidence="6">Transcriptional regulator, LacI family</fullName>
    </submittedName>
</protein>
<dbReference type="Pfam" id="PF00356">
    <property type="entry name" value="LacI"/>
    <property type="match status" value="1"/>
</dbReference>
<dbReference type="Pfam" id="PF13377">
    <property type="entry name" value="Peripla_BP_3"/>
    <property type="match status" value="1"/>
</dbReference>
<organism evidence="6 7">
    <name type="scientific">Wenxinia marina DSM 24838</name>
    <dbReference type="NCBI Taxonomy" id="1123501"/>
    <lineage>
        <taxon>Bacteria</taxon>
        <taxon>Pseudomonadati</taxon>
        <taxon>Pseudomonadota</taxon>
        <taxon>Alphaproteobacteria</taxon>
        <taxon>Rhodobacterales</taxon>
        <taxon>Roseobacteraceae</taxon>
        <taxon>Wenxinia</taxon>
    </lineage>
</organism>
<keyword evidence="4" id="KW-0804">Transcription</keyword>
<evidence type="ECO:0000256" key="4">
    <source>
        <dbReference type="ARBA" id="ARBA00023163"/>
    </source>
</evidence>
<dbReference type="Gene3D" id="3.40.50.2300">
    <property type="match status" value="2"/>
</dbReference>
<dbReference type="CDD" id="cd01392">
    <property type="entry name" value="HTH_LacI"/>
    <property type="match status" value="1"/>
</dbReference>
<dbReference type="OrthoDB" id="60111at2"/>
<evidence type="ECO:0000256" key="2">
    <source>
        <dbReference type="ARBA" id="ARBA00023015"/>
    </source>
</evidence>
<dbReference type="RefSeq" id="WP_018304171.1">
    <property type="nucleotide sequence ID" value="NZ_KN848371.1"/>
</dbReference>